<keyword evidence="4" id="KW-1185">Reference proteome</keyword>
<protein>
    <recommendedName>
        <fullName evidence="2">Orc1-like AAA ATPase domain-containing protein</fullName>
    </recommendedName>
</protein>
<organism evidence="3 4">
    <name type="scientific">Deinococcus aerolatus</name>
    <dbReference type="NCBI Taxonomy" id="522487"/>
    <lineage>
        <taxon>Bacteria</taxon>
        <taxon>Thermotogati</taxon>
        <taxon>Deinococcota</taxon>
        <taxon>Deinococci</taxon>
        <taxon>Deinococcales</taxon>
        <taxon>Deinococcaceae</taxon>
        <taxon>Deinococcus</taxon>
    </lineage>
</organism>
<feature type="region of interest" description="Disordered" evidence="1">
    <location>
        <begin position="876"/>
        <end position="900"/>
    </location>
</feature>
<dbReference type="Proteomes" id="UP000639973">
    <property type="component" value="Unassembled WGS sequence"/>
</dbReference>
<comment type="caution">
    <text evidence="3">The sequence shown here is derived from an EMBL/GenBank/DDBJ whole genome shotgun (WGS) entry which is preliminary data.</text>
</comment>
<dbReference type="EMBL" id="BMOL01000019">
    <property type="protein sequence ID" value="GGL91043.1"/>
    <property type="molecule type" value="Genomic_DNA"/>
</dbReference>
<evidence type="ECO:0000313" key="4">
    <source>
        <dbReference type="Proteomes" id="UP000639973"/>
    </source>
</evidence>
<gene>
    <name evidence="3" type="ORF">GCM10010840_31410</name>
</gene>
<feature type="region of interest" description="Disordered" evidence="1">
    <location>
        <begin position="321"/>
        <end position="341"/>
    </location>
</feature>
<dbReference type="Pfam" id="PF13191">
    <property type="entry name" value="AAA_16"/>
    <property type="match status" value="1"/>
</dbReference>
<feature type="domain" description="Orc1-like AAA ATPase" evidence="2">
    <location>
        <begin position="251"/>
        <end position="402"/>
    </location>
</feature>
<evidence type="ECO:0000313" key="3">
    <source>
        <dbReference type="EMBL" id="GGL91043.1"/>
    </source>
</evidence>
<dbReference type="InterPro" id="IPR027417">
    <property type="entry name" value="P-loop_NTPase"/>
</dbReference>
<dbReference type="Gene3D" id="1.10.10.10">
    <property type="entry name" value="Winged helix-like DNA-binding domain superfamily/Winged helix DNA-binding domain"/>
    <property type="match status" value="1"/>
</dbReference>
<feature type="region of interest" description="Disordered" evidence="1">
    <location>
        <begin position="190"/>
        <end position="224"/>
    </location>
</feature>
<dbReference type="SUPFAM" id="SSF52540">
    <property type="entry name" value="P-loop containing nucleoside triphosphate hydrolases"/>
    <property type="match status" value="1"/>
</dbReference>
<dbReference type="InterPro" id="IPR036388">
    <property type="entry name" value="WH-like_DNA-bd_sf"/>
</dbReference>
<dbReference type="InterPro" id="IPR041664">
    <property type="entry name" value="AAA_16"/>
</dbReference>
<name>A0ABQ2GF33_9DEIO</name>
<dbReference type="RefSeq" id="WP_188973652.1">
    <property type="nucleotide sequence ID" value="NZ_BMOL01000019.1"/>
</dbReference>
<proteinExistence type="predicted"/>
<feature type="region of interest" description="Disordered" evidence="1">
    <location>
        <begin position="682"/>
        <end position="716"/>
    </location>
</feature>
<accession>A0ABQ2GF33</accession>
<reference evidence="4" key="1">
    <citation type="journal article" date="2019" name="Int. J. Syst. Evol. Microbiol.">
        <title>The Global Catalogue of Microorganisms (GCM) 10K type strain sequencing project: providing services to taxonomists for standard genome sequencing and annotation.</title>
        <authorList>
            <consortium name="The Broad Institute Genomics Platform"/>
            <consortium name="The Broad Institute Genome Sequencing Center for Infectious Disease"/>
            <person name="Wu L."/>
            <person name="Ma J."/>
        </authorList>
    </citation>
    <scope>NUCLEOTIDE SEQUENCE [LARGE SCALE GENOMIC DNA]</scope>
    <source>
        <strain evidence="4">JCM 15442</strain>
    </source>
</reference>
<sequence length="900" mass="95673">MLTVHLLGHAHVTYNNRPVPLSAKAVALITYLTIEKLPQHRERLADLLWNTPEARKNLRVELARIRSAGLNLFPLSRQLLYLENVETDLNGWLMGLGTDLDQAGLAQWLSTLRGVPLSGLEDLGSPAFQEWIDHQRWVLTEQTEEVLGRAYGRFQRSGKVWATRAIAARAEALGFVHPGELLEDGELDADLSTRPGRTGVPGEMPEPDLASGMGLDPGPDTAQGLAFAQSPTAPALEGPLHFSAPDREAALRLSMERAAQAPQVVVLHGPTGSGKSYGAERALADQQWLTLRVSNSRAGRLILATLAQSLLALPFLAPPDSAAPTDAEPETGAESHTPSGAQTLQSVLLRPGSLEEDVVKVATVLATLPQPLAIVLDHAHNGPVELASLLEFMLNVPAAGPRALVMLSRTPPSQAPLCRALLRRFGAAQSLVLEVTPLSPGSVAQALRTREVWRDPGAADTDLHAQAAVLLQRSGGNPQHLLALLEQAAPAPFEQALTASAAGEHIPGSRLPSAMRDTYLGEIDGWSAPLREALGSLSVIQGDFSFTLVGSLPDAARAGLPPAALLREALERHALVEAGPPGALAWPGFGPADAASRGEPTYRFRSEGLRVALSGTLPQSERQALRLHLAGALEATQPGLALYYVARADAEQNAERLRRAYRARLPAGSPLLRSLSGKVQAAHATPGAAHPLSAPVSSLLAPPRSPVTEPRRTQAGASAAVSSQGYLLAWEQGGWLSILSQGRYGHPHTLQVHLPLPAGPRGTTAVTVRIVWRLDVFHGGHELGPLQPSFPLRFCVPGADGACVLMPDAVTDYTEEGQRQQVHSGVTLGAWMQHELTFNLSGQVAERLELHVRALDLALTIGELSVNDRPLLPLAAGPERPGAVGTRKARGGVQTTPVHS</sequence>
<evidence type="ECO:0000256" key="1">
    <source>
        <dbReference type="SAM" id="MobiDB-lite"/>
    </source>
</evidence>
<evidence type="ECO:0000259" key="2">
    <source>
        <dbReference type="Pfam" id="PF13191"/>
    </source>
</evidence>